<dbReference type="VEuPathDB" id="VectorBase:ISCP_028666"/>
<dbReference type="HOGENOM" id="CLU_2998747_0_0_1"/>
<keyword evidence="3" id="KW-1185">Reference proteome</keyword>
<sequence>MPPLKTLHWPTTLESKGFSVDEKGGKINVNAVCLSPDGQFIVACTDINIVCIWKTVH</sequence>
<dbReference type="VEuPathDB" id="VectorBase:ISCI016109"/>
<reference evidence="1 3" key="1">
    <citation type="submission" date="2008-03" db="EMBL/GenBank/DDBJ databases">
        <title>Annotation of Ixodes scapularis.</title>
        <authorList>
            <consortium name="Ixodes scapularis Genome Project Consortium"/>
            <person name="Caler E."/>
            <person name="Hannick L.I."/>
            <person name="Bidwell S."/>
            <person name="Joardar V."/>
            <person name="Thiagarajan M."/>
            <person name="Amedeo P."/>
            <person name="Galinsky K.J."/>
            <person name="Schobel S."/>
            <person name="Inman J."/>
            <person name="Hostetler J."/>
            <person name="Miller J."/>
            <person name="Hammond M."/>
            <person name="Megy K."/>
            <person name="Lawson D."/>
            <person name="Kodira C."/>
            <person name="Sutton G."/>
            <person name="Meyer J."/>
            <person name="Hill C.A."/>
            <person name="Birren B."/>
            <person name="Nene V."/>
            <person name="Collins F."/>
            <person name="Alarcon-Chaidez F."/>
            <person name="Wikel S."/>
            <person name="Strausberg R."/>
        </authorList>
    </citation>
    <scope>NUCLEOTIDE SEQUENCE [LARGE SCALE GENOMIC DNA]</scope>
    <source>
        <strain evidence="3">Wikel</strain>
        <strain evidence="1">Wikel colony</strain>
    </source>
</reference>
<dbReference type="EMBL" id="DS615069">
    <property type="protein sequence ID" value="EEC00338.1"/>
    <property type="molecule type" value="Genomic_DNA"/>
</dbReference>
<dbReference type="Proteomes" id="UP000001555">
    <property type="component" value="Unassembled WGS sequence"/>
</dbReference>
<evidence type="ECO:0000313" key="2">
    <source>
        <dbReference type="EnsemblMetazoa" id="ISCW016109-PA"/>
    </source>
</evidence>
<organism>
    <name type="scientific">Ixodes scapularis</name>
    <name type="common">Black-legged tick</name>
    <name type="synonym">Deer tick</name>
    <dbReference type="NCBI Taxonomy" id="6945"/>
    <lineage>
        <taxon>Eukaryota</taxon>
        <taxon>Metazoa</taxon>
        <taxon>Ecdysozoa</taxon>
        <taxon>Arthropoda</taxon>
        <taxon>Chelicerata</taxon>
        <taxon>Arachnida</taxon>
        <taxon>Acari</taxon>
        <taxon>Parasitiformes</taxon>
        <taxon>Ixodida</taxon>
        <taxon>Ixodoidea</taxon>
        <taxon>Ixodidae</taxon>
        <taxon>Ixodinae</taxon>
        <taxon>Ixodes</taxon>
    </lineage>
</organism>
<dbReference type="InParanoid" id="B7P166"/>
<protein>
    <submittedName>
        <fullName evidence="1 2">Uncharacterized protein</fullName>
    </submittedName>
</protein>
<dbReference type="PaxDb" id="6945-B7P166"/>
<gene>
    <name evidence="1" type="ORF">IscW_ISCW016109</name>
</gene>
<accession>B7P166</accession>
<dbReference type="InterPro" id="IPR011047">
    <property type="entry name" value="Quinoprotein_ADH-like_sf"/>
</dbReference>
<dbReference type="EnsemblMetazoa" id="ISCW016109-RA">
    <property type="protein sequence ID" value="ISCW016109-PA"/>
    <property type="gene ID" value="ISCW016109"/>
</dbReference>
<dbReference type="OrthoDB" id="7318948at2759"/>
<proteinExistence type="predicted"/>
<dbReference type="VEuPathDB" id="VectorBase:ISCW016109"/>
<dbReference type="AlphaFoldDB" id="B7P166"/>
<reference evidence="2" key="2">
    <citation type="submission" date="2020-05" db="UniProtKB">
        <authorList>
            <consortium name="EnsemblMetazoa"/>
        </authorList>
    </citation>
    <scope>IDENTIFICATION</scope>
    <source>
        <strain evidence="2">wikel</strain>
    </source>
</reference>
<evidence type="ECO:0000313" key="3">
    <source>
        <dbReference type="Proteomes" id="UP000001555"/>
    </source>
</evidence>
<dbReference type="SUPFAM" id="SSF50998">
    <property type="entry name" value="Quinoprotein alcohol dehydrogenase-like"/>
    <property type="match status" value="1"/>
</dbReference>
<dbReference type="EMBL" id="ABJB010374956">
    <property type="status" value="NOT_ANNOTATED_CDS"/>
    <property type="molecule type" value="Genomic_DNA"/>
</dbReference>
<evidence type="ECO:0000313" key="1">
    <source>
        <dbReference type="EMBL" id="EEC00338.1"/>
    </source>
</evidence>
<name>B7P166_IXOSC</name>
<dbReference type="EMBL" id="ABJB010715004">
    <property type="status" value="NOT_ANNOTATED_CDS"/>
    <property type="molecule type" value="Genomic_DNA"/>
</dbReference>